<dbReference type="RefSeq" id="WP_310910340.1">
    <property type="nucleotide sequence ID" value="NZ_JAVLVT010000001.1"/>
</dbReference>
<feature type="compositionally biased region" description="Basic residues" evidence="1">
    <location>
        <begin position="1"/>
        <end position="10"/>
    </location>
</feature>
<dbReference type="EMBL" id="JAVLVT010000001">
    <property type="protein sequence ID" value="MDS1268829.1"/>
    <property type="molecule type" value="Genomic_DNA"/>
</dbReference>
<sequence>MFGRRRKKQKSQQTDAREIGIVDVPEELRSTPAEPNKPADVFRGQGPWDAAEDVPEVRRIDFGSLRVPVVSDIQLQVNMSKKKEQVVGVTLVSGKTMLQVIPLAAPKSTGLWEELRSEIQEELTKAKAQIREFEGTFGPEVRAVIPVPGKTNDSGNPVGRPVRYFGVDGPRWLLRGIMRGEGALDPRVAARIEEVFQGIVVVRGENPLPPRERLPLKLPPETRAGIKRAREQAAQEDSSGDASGGEEAQPEAIGTDQDGATSASTVSTGAPSSDGDAAPRADEGEDEDAARTRGGSQ</sequence>
<dbReference type="Proteomes" id="UP001250214">
    <property type="component" value="Unassembled WGS sequence"/>
</dbReference>
<comment type="caution">
    <text evidence="2">The sequence shown here is derived from an EMBL/GenBank/DDBJ whole genome shotgun (WGS) entry which is preliminary data.</text>
</comment>
<dbReference type="Pfam" id="PF12502">
    <property type="entry name" value="DUF3710"/>
    <property type="match status" value="1"/>
</dbReference>
<evidence type="ECO:0000313" key="2">
    <source>
        <dbReference type="EMBL" id="MDS1268829.1"/>
    </source>
</evidence>
<evidence type="ECO:0000256" key="1">
    <source>
        <dbReference type="SAM" id="MobiDB-lite"/>
    </source>
</evidence>
<feature type="region of interest" description="Disordered" evidence="1">
    <location>
        <begin position="226"/>
        <end position="297"/>
    </location>
</feature>
<keyword evidence="3" id="KW-1185">Reference proteome</keyword>
<name>A0ABU2H0K1_9ACTN</name>
<proteinExistence type="predicted"/>
<protein>
    <submittedName>
        <fullName evidence="2">DUF3710 domain-containing protein</fullName>
    </submittedName>
</protein>
<evidence type="ECO:0000313" key="3">
    <source>
        <dbReference type="Proteomes" id="UP001250214"/>
    </source>
</evidence>
<feature type="compositionally biased region" description="Polar residues" evidence="1">
    <location>
        <begin position="258"/>
        <end position="271"/>
    </location>
</feature>
<organism evidence="2 3">
    <name type="scientific">Lipingzhangella rawalii</name>
    <dbReference type="NCBI Taxonomy" id="2055835"/>
    <lineage>
        <taxon>Bacteria</taxon>
        <taxon>Bacillati</taxon>
        <taxon>Actinomycetota</taxon>
        <taxon>Actinomycetes</taxon>
        <taxon>Streptosporangiales</taxon>
        <taxon>Nocardiopsidaceae</taxon>
        <taxon>Lipingzhangella</taxon>
    </lineage>
</organism>
<dbReference type="InterPro" id="IPR022183">
    <property type="entry name" value="DUF3710"/>
</dbReference>
<reference evidence="3" key="1">
    <citation type="submission" date="2023-07" db="EMBL/GenBank/DDBJ databases">
        <title>Novel species in the genus Lipingzhangella isolated from Sambhar Salt Lake.</title>
        <authorList>
            <person name="Jiya N."/>
            <person name="Kajale S."/>
            <person name="Sharma A."/>
        </authorList>
    </citation>
    <scope>NUCLEOTIDE SEQUENCE [LARGE SCALE GENOMIC DNA]</scope>
    <source>
        <strain evidence="3">LS1_29</strain>
    </source>
</reference>
<accession>A0ABU2H0K1</accession>
<feature type="region of interest" description="Disordered" evidence="1">
    <location>
        <begin position="1"/>
        <end position="48"/>
    </location>
</feature>
<gene>
    <name evidence="2" type="ORF">RIF23_00820</name>
</gene>